<feature type="chain" id="PRO_5042039724" evidence="3">
    <location>
        <begin position="25"/>
        <end position="256"/>
    </location>
</feature>
<dbReference type="EMBL" id="JARQWQ010000078">
    <property type="protein sequence ID" value="KAK2553328.1"/>
    <property type="molecule type" value="Genomic_DNA"/>
</dbReference>
<keyword evidence="2" id="KW-1133">Transmembrane helix</keyword>
<keyword evidence="2" id="KW-0812">Transmembrane</keyword>
<keyword evidence="5" id="KW-1185">Reference proteome</keyword>
<feature type="region of interest" description="Disordered" evidence="1">
    <location>
        <begin position="237"/>
        <end position="256"/>
    </location>
</feature>
<evidence type="ECO:0000256" key="1">
    <source>
        <dbReference type="SAM" id="MobiDB-lite"/>
    </source>
</evidence>
<reference evidence="4" key="2">
    <citation type="journal article" date="2023" name="Science">
        <title>Genomic signatures of disease resistance in endangered staghorn corals.</title>
        <authorList>
            <person name="Vollmer S.V."/>
            <person name="Selwyn J.D."/>
            <person name="Despard B.A."/>
            <person name="Roesel C.L."/>
        </authorList>
    </citation>
    <scope>NUCLEOTIDE SEQUENCE</scope>
    <source>
        <strain evidence="4">K2</strain>
    </source>
</reference>
<organism evidence="4 5">
    <name type="scientific">Acropora cervicornis</name>
    <name type="common">Staghorn coral</name>
    <dbReference type="NCBI Taxonomy" id="6130"/>
    <lineage>
        <taxon>Eukaryota</taxon>
        <taxon>Metazoa</taxon>
        <taxon>Cnidaria</taxon>
        <taxon>Anthozoa</taxon>
        <taxon>Hexacorallia</taxon>
        <taxon>Scleractinia</taxon>
        <taxon>Astrocoeniina</taxon>
        <taxon>Acroporidae</taxon>
        <taxon>Acropora</taxon>
    </lineage>
</organism>
<proteinExistence type="predicted"/>
<evidence type="ECO:0000256" key="3">
    <source>
        <dbReference type="SAM" id="SignalP"/>
    </source>
</evidence>
<evidence type="ECO:0000256" key="2">
    <source>
        <dbReference type="SAM" id="Phobius"/>
    </source>
</evidence>
<keyword evidence="2" id="KW-0472">Membrane</keyword>
<feature type="transmembrane region" description="Helical" evidence="2">
    <location>
        <begin position="138"/>
        <end position="160"/>
    </location>
</feature>
<name>A0AAD9Q240_ACRCE</name>
<accession>A0AAD9Q240</accession>
<evidence type="ECO:0000313" key="4">
    <source>
        <dbReference type="EMBL" id="KAK2553328.1"/>
    </source>
</evidence>
<comment type="caution">
    <text evidence="4">The sequence shown here is derived from an EMBL/GenBank/DDBJ whole genome shotgun (WGS) entry which is preliminary data.</text>
</comment>
<reference evidence="4" key="1">
    <citation type="journal article" date="2023" name="G3 (Bethesda)">
        <title>Whole genome assembly and annotation of the endangered Caribbean coral Acropora cervicornis.</title>
        <authorList>
            <person name="Selwyn J.D."/>
            <person name="Vollmer S.V."/>
        </authorList>
    </citation>
    <scope>NUCLEOTIDE SEQUENCE</scope>
    <source>
        <strain evidence="4">K2</strain>
    </source>
</reference>
<evidence type="ECO:0000313" key="5">
    <source>
        <dbReference type="Proteomes" id="UP001249851"/>
    </source>
</evidence>
<sequence length="256" mass="27399">MASVLSSPLAVLLIISFRFAVIFGWCDGSSSSCSVSKVCCRNQCVYGTSCLYQYCSMHSDCSDGEVCCSSECRAGYDCSGQSCSMDSDCSSSQSCCNGVCRDGYDCYGKSCSWSNACGVGLDCCDGVCDYYCDDDSGVTIAFVVVGSFVAFFFLVMLIYYCHRRSRFGRAGGVVIARQSQVTSTHSVIHAPPQVSRQGYPYQSLPQYDQYQNAAPPPYSGGMATGSDLPPPYIPHTQGRAEGGHTSHPTYGAIPST</sequence>
<dbReference type="Proteomes" id="UP001249851">
    <property type="component" value="Unassembled WGS sequence"/>
</dbReference>
<feature type="signal peptide" evidence="3">
    <location>
        <begin position="1"/>
        <end position="24"/>
    </location>
</feature>
<keyword evidence="3" id="KW-0732">Signal</keyword>
<dbReference type="AlphaFoldDB" id="A0AAD9Q240"/>
<gene>
    <name evidence="4" type="ORF">P5673_025299</name>
</gene>
<protein>
    <submittedName>
        <fullName evidence="4">Uncharacterized protein</fullName>
    </submittedName>
</protein>